<keyword evidence="7" id="KW-0677">Repeat</keyword>
<feature type="repeat" description="FG-GAP" evidence="12">
    <location>
        <begin position="649"/>
        <end position="711"/>
    </location>
</feature>
<evidence type="ECO:0000256" key="3">
    <source>
        <dbReference type="ARBA" id="ARBA00012284"/>
    </source>
</evidence>
<evidence type="ECO:0000256" key="11">
    <source>
        <dbReference type="ARBA" id="ARBA00093237"/>
    </source>
</evidence>
<organism evidence="15 16">
    <name type="scientific">Mortierella polycephala</name>
    <dbReference type="NCBI Taxonomy" id="41804"/>
    <lineage>
        <taxon>Eukaryota</taxon>
        <taxon>Fungi</taxon>
        <taxon>Fungi incertae sedis</taxon>
        <taxon>Mucoromycota</taxon>
        <taxon>Mortierellomycotina</taxon>
        <taxon>Mortierellomycetes</taxon>
        <taxon>Mortierellales</taxon>
        <taxon>Mortierellaceae</taxon>
        <taxon>Mortierella</taxon>
    </lineage>
</organism>
<protein>
    <recommendedName>
        <fullName evidence="4">Phosphatidylinositol-glycan-specific phospholipase D</fullName>
        <ecNumber evidence="3">3.1.4.50</ecNumber>
    </recommendedName>
    <alternativeName>
        <fullName evidence="10">Glycosyl-phosphatidylinositol-specific phospholipase D</fullName>
    </alternativeName>
</protein>
<dbReference type="GO" id="GO:0004621">
    <property type="term" value="F:glycosylphosphatidylinositol phospholipase D activity"/>
    <property type="evidence" value="ECO:0007669"/>
    <property type="project" value="UniProtKB-EC"/>
</dbReference>
<comment type="caution">
    <text evidence="15">The sequence shown here is derived from an EMBL/GenBank/DDBJ whole genome shotgun (WGS) entry which is preliminary data.</text>
</comment>
<dbReference type="Gene3D" id="2.130.10.130">
    <property type="entry name" value="Integrin alpha, N-terminal"/>
    <property type="match status" value="3"/>
</dbReference>
<dbReference type="SMART" id="SM00191">
    <property type="entry name" value="Int_alpha"/>
    <property type="match status" value="4"/>
</dbReference>
<keyword evidence="9" id="KW-0325">Glycoprotein</keyword>
<gene>
    <name evidence="15" type="primary">GPLD1</name>
    <name evidence="15" type="ORF">BG011_003615</name>
</gene>
<feature type="repeat" description="FG-GAP" evidence="12">
    <location>
        <begin position="726"/>
        <end position="787"/>
    </location>
</feature>
<evidence type="ECO:0000256" key="13">
    <source>
        <dbReference type="SAM" id="MobiDB-lite"/>
    </source>
</evidence>
<dbReference type="Pfam" id="PF01839">
    <property type="entry name" value="FG-GAP"/>
    <property type="match status" value="3"/>
</dbReference>
<keyword evidence="8" id="KW-0378">Hydrolase</keyword>
<reference evidence="15" key="1">
    <citation type="journal article" date="2020" name="Fungal Divers.">
        <title>Resolving the Mortierellaceae phylogeny through synthesis of multi-gene phylogenetics and phylogenomics.</title>
        <authorList>
            <person name="Vandepol N."/>
            <person name="Liber J."/>
            <person name="Desiro A."/>
            <person name="Na H."/>
            <person name="Kennedy M."/>
            <person name="Barry K."/>
            <person name="Grigoriev I.V."/>
            <person name="Miller A.N."/>
            <person name="O'Donnell K."/>
            <person name="Stajich J.E."/>
            <person name="Bonito G."/>
        </authorList>
    </citation>
    <scope>NUCLEOTIDE SEQUENCE</scope>
    <source>
        <strain evidence="15">KOD948</strain>
    </source>
</reference>
<dbReference type="Proteomes" id="UP000726737">
    <property type="component" value="Unassembled WGS sequence"/>
</dbReference>
<accession>A0A9P6Q2N5</accession>
<evidence type="ECO:0000313" key="16">
    <source>
        <dbReference type="Proteomes" id="UP000726737"/>
    </source>
</evidence>
<evidence type="ECO:0000256" key="4">
    <source>
        <dbReference type="ARBA" id="ARBA00015988"/>
    </source>
</evidence>
<proteinExistence type="inferred from homology"/>
<dbReference type="Pfam" id="PF00882">
    <property type="entry name" value="Zn_dep_PLPC"/>
    <property type="match status" value="1"/>
</dbReference>
<dbReference type="InterPro" id="IPR029002">
    <property type="entry name" value="PLPC/GPLD1"/>
</dbReference>
<dbReference type="InterPro" id="IPR013519">
    <property type="entry name" value="Int_alpha_beta-p"/>
</dbReference>
<dbReference type="AlphaFoldDB" id="A0A9P6Q2N5"/>
<dbReference type="GO" id="GO:0031012">
    <property type="term" value="C:extracellular matrix"/>
    <property type="evidence" value="ECO:0007669"/>
    <property type="project" value="TreeGrafter"/>
</dbReference>
<dbReference type="PANTHER" id="PTHR23221:SF7">
    <property type="entry name" value="PHOSPHATIDYLINOSITOL-GLYCAN-SPECIFIC PHOSPHOLIPASE D"/>
    <property type="match status" value="1"/>
</dbReference>
<evidence type="ECO:0000256" key="10">
    <source>
        <dbReference type="ARBA" id="ARBA00029753"/>
    </source>
</evidence>
<evidence type="ECO:0000259" key="14">
    <source>
        <dbReference type="Pfam" id="PF00882"/>
    </source>
</evidence>
<keyword evidence="5" id="KW-0964">Secreted</keyword>
<dbReference type="EC" id="3.1.4.50" evidence="3"/>
<sequence length="1240" mass="137696">MSANPSKRRFNQPDAPGRSINKGMTEQDICRHKALHRDYFGGVHDEHANGPCHQIESRWDDSLSSPAEVLETPYQKYHPNQTKGIFERWQEEQASRGNTFSGPRVELETFVNQQQQELEEHAAKTGETKSGWRWYLPQMPKWMRSQPKYGLHPDCYPNKGPQGYYTEEEIGLRRHGHNAGVLLCGIDDGASESTLLNNAPDERPIVCPSKQHRCPSPYNYPHNQLASVQGLTSFPPLLDEQPRGSTDARTRSNALYNYAPLLGQKESLFAGSFFPDWGYNCIGKLWNDAAEEAHWPPFAEAAVKYILETYPKPWTDHSKALIAFLFGTVSHSLGDMSWHALHGLDAGFIKALAETSFEGDYSKGHTLADIGAEFVLSHMSNMDHLLTAWKVPVRDIVAIYKQMGYNVPGIVLSHCMRNGFTGAQANARLGSQLFPVYASKSPFLVEQVEDYPMGGLRDMAAWTVECWHGLAEYLDRERELPDDQSTNKTTFNMCYALWEGRTKDGYNGEHTREGQVRRQHRHRNTDTSSALLRLSRAGLQVKSEADDDSGTVTFFIEESRKEKQEEPVETSSQDKVINDSKEQDGNDAEPFTHLFQPFLDQVPLFSTAKTATISKSTSRRSERKLEQVRFKSTANGPGVCLSFSGDLGSKAVTLFLPLEYASFGHAAVMGDFDGDGKMELAISAPHATYHSMVPSQGSVFIVPGQALFSKMKNGDENGTDVRSVASRTLFGDPAEPQSRFGWSLAIVDMNQDGIDDLAIGAPGRGAKELKYDGSVFVYFGHAGTGLSEKPDLVIYHDREKDVEQALPTGMGTMVGVGYALRGLDLSGSGFKDLVLGMPMASTTAIKHDIENQDKQTRPRTTFKQQAGKVQVFLSDSAHRGQKLDTDRDWGLDGEDAFGWFGGSFAAISQTYPQVSPSWPSSIMSSALSSLRHLPWVKQQQEDEVARHILVVGSPTYGPREEEAMQGKIQGFVIPTLPLPSPSTQPAPEKIFTIHGDSKFQQIGSRLATIHLPTQPISHYSINTRSYFSRAPTVSTVLTQQLLVLGSRSEDILISLPRVGRHWQAGMVRILDVSLLPDGTDVKIPDLHNLEPGIVRDSLSGSQSMAHLSAAMEVSTDGKSLWLAEPYAKREAGRILEWEPNFDQQEQVQKGSWKKKVFGVRGRRLVQEDYSEYQREVGDGDGDDDQDQIRQCFVGADIRSRFGSQLLVVDLNRDGKDDIVVTSSHASQHASMAGTVTIKLS</sequence>
<keyword evidence="6" id="KW-0732">Signal</keyword>
<dbReference type="PANTHER" id="PTHR23221">
    <property type="entry name" value="GLYCOSYLPHOSPHATIDYLINOSITOL PHOSPHOLIPASE D"/>
    <property type="match status" value="1"/>
</dbReference>
<evidence type="ECO:0000256" key="9">
    <source>
        <dbReference type="ARBA" id="ARBA00023180"/>
    </source>
</evidence>
<evidence type="ECO:0000256" key="6">
    <source>
        <dbReference type="ARBA" id="ARBA00022729"/>
    </source>
</evidence>
<evidence type="ECO:0000256" key="7">
    <source>
        <dbReference type="ARBA" id="ARBA00022737"/>
    </source>
</evidence>
<comment type="catalytic activity">
    <reaction evidence="11">
        <text>a 6-(alpha-D-glucosaminyl)-1-(1,2-diacyl-sn-glycero-3-phospho)-1D-myo-inositol + H2O = 6-(alpha-D-glucosaminyl)-1D-myo-inositol + a 1,2-diacyl-sn-glycero-3-phosphate + H(+)</text>
        <dbReference type="Rhea" id="RHEA:10832"/>
        <dbReference type="ChEBI" id="CHEBI:15377"/>
        <dbReference type="ChEBI" id="CHEBI:15378"/>
        <dbReference type="ChEBI" id="CHEBI:57997"/>
        <dbReference type="ChEBI" id="CHEBI:58608"/>
        <dbReference type="ChEBI" id="CHEBI:58700"/>
        <dbReference type="EC" id="3.1.4.50"/>
    </reaction>
</comment>
<feature type="compositionally biased region" description="Basic and acidic residues" evidence="13">
    <location>
        <begin position="505"/>
        <end position="516"/>
    </location>
</feature>
<feature type="region of interest" description="Disordered" evidence="13">
    <location>
        <begin position="558"/>
        <end position="589"/>
    </location>
</feature>
<evidence type="ECO:0000313" key="15">
    <source>
        <dbReference type="EMBL" id="KAG0257996.1"/>
    </source>
</evidence>
<evidence type="ECO:0000256" key="5">
    <source>
        <dbReference type="ARBA" id="ARBA00022525"/>
    </source>
</evidence>
<evidence type="ECO:0000256" key="1">
    <source>
        <dbReference type="ARBA" id="ARBA00004613"/>
    </source>
</evidence>
<feature type="region of interest" description="Disordered" evidence="13">
    <location>
        <begin position="505"/>
        <end position="530"/>
    </location>
</feature>
<comment type="similarity">
    <text evidence="2">Belongs to the GPLD1 family.</text>
</comment>
<dbReference type="InterPro" id="IPR028994">
    <property type="entry name" value="Integrin_alpha_N"/>
</dbReference>
<keyword evidence="16" id="KW-1185">Reference proteome</keyword>
<feature type="region of interest" description="Disordered" evidence="13">
    <location>
        <begin position="1"/>
        <end position="25"/>
    </location>
</feature>
<feature type="compositionally biased region" description="Basic residues" evidence="13">
    <location>
        <begin position="1"/>
        <end position="10"/>
    </location>
</feature>
<dbReference type="PROSITE" id="PS51470">
    <property type="entry name" value="FG_GAP"/>
    <property type="match status" value="2"/>
</dbReference>
<name>A0A9P6Q2N5_9FUNG</name>
<dbReference type="SUPFAM" id="SSF69318">
    <property type="entry name" value="Integrin alpha N-terminal domain"/>
    <property type="match status" value="2"/>
</dbReference>
<evidence type="ECO:0000256" key="12">
    <source>
        <dbReference type="PROSITE-ProRule" id="PRU00803"/>
    </source>
</evidence>
<dbReference type="EMBL" id="JAAAJA010000238">
    <property type="protein sequence ID" value="KAG0257996.1"/>
    <property type="molecule type" value="Genomic_DNA"/>
</dbReference>
<evidence type="ECO:0000256" key="2">
    <source>
        <dbReference type="ARBA" id="ARBA00008652"/>
    </source>
</evidence>
<dbReference type="OrthoDB" id="5317514at2759"/>
<comment type="subcellular location">
    <subcellularLocation>
        <location evidence="1">Secreted</location>
    </subcellularLocation>
</comment>
<dbReference type="InterPro" id="IPR013517">
    <property type="entry name" value="FG-GAP"/>
</dbReference>
<evidence type="ECO:0000256" key="8">
    <source>
        <dbReference type="ARBA" id="ARBA00022801"/>
    </source>
</evidence>
<dbReference type="GO" id="GO:0005615">
    <property type="term" value="C:extracellular space"/>
    <property type="evidence" value="ECO:0007669"/>
    <property type="project" value="TreeGrafter"/>
</dbReference>
<feature type="domain" description="Phospholipase C/D" evidence="14">
    <location>
        <begin position="261"/>
        <end position="388"/>
    </location>
</feature>